<protein>
    <submittedName>
        <fullName evidence="2">Uncharacterized protein</fullName>
    </submittedName>
</protein>
<reference evidence="2" key="3">
    <citation type="submission" date="2022-06" db="UniProtKB">
        <authorList>
            <consortium name="EnsemblPlants"/>
        </authorList>
    </citation>
    <scope>IDENTIFICATION</scope>
</reference>
<reference evidence="2" key="2">
    <citation type="submission" date="2018-03" db="EMBL/GenBank/DDBJ databases">
        <title>The Triticum urartu genome reveals the dynamic nature of wheat genome evolution.</title>
        <authorList>
            <person name="Ling H."/>
            <person name="Ma B."/>
            <person name="Shi X."/>
            <person name="Liu H."/>
            <person name="Dong L."/>
            <person name="Sun H."/>
            <person name="Cao Y."/>
            <person name="Gao Q."/>
            <person name="Zheng S."/>
            <person name="Li Y."/>
            <person name="Yu Y."/>
            <person name="Du H."/>
            <person name="Qi M."/>
            <person name="Li Y."/>
            <person name="Yu H."/>
            <person name="Cui Y."/>
            <person name="Wang N."/>
            <person name="Chen C."/>
            <person name="Wu H."/>
            <person name="Zhao Y."/>
            <person name="Zhang J."/>
            <person name="Li Y."/>
            <person name="Zhou W."/>
            <person name="Zhang B."/>
            <person name="Hu W."/>
            <person name="Eijk M."/>
            <person name="Tang J."/>
            <person name="Witsenboer H."/>
            <person name="Zhao S."/>
            <person name="Li Z."/>
            <person name="Zhang A."/>
            <person name="Wang D."/>
            <person name="Liang C."/>
        </authorList>
    </citation>
    <scope>NUCLEOTIDE SEQUENCE [LARGE SCALE GENOMIC DNA]</scope>
    <source>
        <strain evidence="2">cv. G1812</strain>
    </source>
</reference>
<feature type="transmembrane region" description="Helical" evidence="1">
    <location>
        <begin position="24"/>
        <end position="45"/>
    </location>
</feature>
<keyword evidence="3" id="KW-1185">Reference proteome</keyword>
<dbReference type="Gramene" id="TuG1812G0600002283.01.T01">
    <property type="protein sequence ID" value="TuG1812G0600002283.01.T01.cds317595"/>
    <property type="gene ID" value="TuG1812G0600002283.01"/>
</dbReference>
<dbReference type="EnsemblPlants" id="TuG1812G0600002283.01.T01">
    <property type="protein sequence ID" value="TuG1812G0600002283.01.T01.cds317595"/>
    <property type="gene ID" value="TuG1812G0600002283.01"/>
</dbReference>
<reference evidence="3" key="1">
    <citation type="journal article" date="2013" name="Nature">
        <title>Draft genome of the wheat A-genome progenitor Triticum urartu.</title>
        <authorList>
            <person name="Ling H.Q."/>
            <person name="Zhao S."/>
            <person name="Liu D."/>
            <person name="Wang J."/>
            <person name="Sun H."/>
            <person name="Zhang C."/>
            <person name="Fan H."/>
            <person name="Li D."/>
            <person name="Dong L."/>
            <person name="Tao Y."/>
            <person name="Gao C."/>
            <person name="Wu H."/>
            <person name="Li Y."/>
            <person name="Cui Y."/>
            <person name="Guo X."/>
            <person name="Zheng S."/>
            <person name="Wang B."/>
            <person name="Yu K."/>
            <person name="Liang Q."/>
            <person name="Yang W."/>
            <person name="Lou X."/>
            <person name="Chen J."/>
            <person name="Feng M."/>
            <person name="Jian J."/>
            <person name="Zhang X."/>
            <person name="Luo G."/>
            <person name="Jiang Y."/>
            <person name="Liu J."/>
            <person name="Wang Z."/>
            <person name="Sha Y."/>
            <person name="Zhang B."/>
            <person name="Wu H."/>
            <person name="Tang D."/>
            <person name="Shen Q."/>
            <person name="Xue P."/>
            <person name="Zou S."/>
            <person name="Wang X."/>
            <person name="Liu X."/>
            <person name="Wang F."/>
            <person name="Yang Y."/>
            <person name="An X."/>
            <person name="Dong Z."/>
            <person name="Zhang K."/>
            <person name="Zhang X."/>
            <person name="Luo M.C."/>
            <person name="Dvorak J."/>
            <person name="Tong Y."/>
            <person name="Wang J."/>
            <person name="Yang H."/>
            <person name="Li Z."/>
            <person name="Wang D."/>
            <person name="Zhang A."/>
            <person name="Wang J."/>
        </authorList>
    </citation>
    <scope>NUCLEOTIDE SEQUENCE</scope>
    <source>
        <strain evidence="3">cv. G1812</strain>
    </source>
</reference>
<organism evidence="2 3">
    <name type="scientific">Triticum urartu</name>
    <name type="common">Red wild einkorn</name>
    <name type="synonym">Crithodium urartu</name>
    <dbReference type="NCBI Taxonomy" id="4572"/>
    <lineage>
        <taxon>Eukaryota</taxon>
        <taxon>Viridiplantae</taxon>
        <taxon>Streptophyta</taxon>
        <taxon>Embryophyta</taxon>
        <taxon>Tracheophyta</taxon>
        <taxon>Spermatophyta</taxon>
        <taxon>Magnoliopsida</taxon>
        <taxon>Liliopsida</taxon>
        <taxon>Poales</taxon>
        <taxon>Poaceae</taxon>
        <taxon>BOP clade</taxon>
        <taxon>Pooideae</taxon>
        <taxon>Triticodae</taxon>
        <taxon>Triticeae</taxon>
        <taxon>Triticinae</taxon>
        <taxon>Triticum</taxon>
    </lineage>
</organism>
<keyword evidence="1" id="KW-0472">Membrane</keyword>
<evidence type="ECO:0000256" key="1">
    <source>
        <dbReference type="SAM" id="Phobius"/>
    </source>
</evidence>
<evidence type="ECO:0000313" key="2">
    <source>
        <dbReference type="EnsemblPlants" id="TuG1812G0600002283.01.T01.cds317595"/>
    </source>
</evidence>
<proteinExistence type="predicted"/>
<keyword evidence="1" id="KW-1133">Transmembrane helix</keyword>
<sequence>MHLENWKQIAHLYLTMSWQKQMRFVYHFIQSQALAVQMVIFSVVIEVPDSLPAVAKPVYQRQAGKVTTLIWFS</sequence>
<dbReference type="AlphaFoldDB" id="A0A8R7QTB0"/>
<accession>A0A8R7QTB0</accession>
<evidence type="ECO:0000313" key="3">
    <source>
        <dbReference type="Proteomes" id="UP000015106"/>
    </source>
</evidence>
<keyword evidence="1" id="KW-0812">Transmembrane</keyword>
<dbReference type="Proteomes" id="UP000015106">
    <property type="component" value="Chromosome 6"/>
</dbReference>
<name>A0A8R7QTB0_TRIUA</name>